<proteinExistence type="predicted"/>
<evidence type="ECO:0008006" key="3">
    <source>
        <dbReference type="Google" id="ProtNLM"/>
    </source>
</evidence>
<dbReference type="InterPro" id="IPR005152">
    <property type="entry name" value="Lipase_secreted"/>
</dbReference>
<protein>
    <recommendedName>
        <fullName evidence="3">Alpha/beta hydrolase</fullName>
    </recommendedName>
</protein>
<dbReference type="PIRSF" id="PIRSF029171">
    <property type="entry name" value="Esterase_LipA"/>
    <property type="match status" value="1"/>
</dbReference>
<dbReference type="PANTHER" id="PTHR34853:SF1">
    <property type="entry name" value="LIPASE 5"/>
    <property type="match status" value="1"/>
</dbReference>
<comment type="caution">
    <text evidence="1">The sequence shown here is derived from an EMBL/GenBank/DDBJ whole genome shotgun (WGS) entry which is preliminary data.</text>
</comment>
<sequence length="332" mass="35533">MTSRSHLIDASPIESALWPAGAAGGYRLRYHDHGRISSGSLFLPPADRTPERMPLLTWAHCFLGLEHHNAPSRHGLPGIELKHLSRWLAAGFAVAVADYKGLDGCGLSPFPGTSQIAADIIAICPAAREFDERIEKTVVAAGFCQGGVGVLHAAHPGPELDYKGAVALAPPDFLAYFSLVTGDPELPADAFILALLAGVRISDDRFHPEEFLTRKGAELLDAITTLSVPQMRDLLAPYTVGDLGAEQVTLRNPVIEALARCQTIPRTTAKSFLVCTVDVDPLAPPAAAQRYCAELTHWGAEVTHRSYATGGHMDILNLAAADAIDWAVERAV</sequence>
<organism evidence="1 2">
    <name type="scientific">Nocardia goodfellowii</name>
    <dbReference type="NCBI Taxonomy" id="882446"/>
    <lineage>
        <taxon>Bacteria</taxon>
        <taxon>Bacillati</taxon>
        <taxon>Actinomycetota</taxon>
        <taxon>Actinomycetes</taxon>
        <taxon>Mycobacteriales</taxon>
        <taxon>Nocardiaceae</taxon>
        <taxon>Nocardia</taxon>
    </lineage>
</organism>
<accession>A0ABS4Q7B1</accession>
<evidence type="ECO:0000313" key="1">
    <source>
        <dbReference type="EMBL" id="MBP2187483.1"/>
    </source>
</evidence>
<gene>
    <name evidence="1" type="ORF">BJ987_000384</name>
</gene>
<evidence type="ECO:0000313" key="2">
    <source>
        <dbReference type="Proteomes" id="UP001519325"/>
    </source>
</evidence>
<keyword evidence="2" id="KW-1185">Reference proteome</keyword>
<reference evidence="1 2" key="1">
    <citation type="submission" date="2021-03" db="EMBL/GenBank/DDBJ databases">
        <title>Sequencing the genomes of 1000 actinobacteria strains.</title>
        <authorList>
            <person name="Klenk H.-P."/>
        </authorList>
    </citation>
    <scope>NUCLEOTIDE SEQUENCE [LARGE SCALE GENOMIC DNA]</scope>
    <source>
        <strain evidence="1 2">DSM 45516</strain>
    </source>
</reference>
<dbReference type="EMBL" id="JAGGMR010000001">
    <property type="protein sequence ID" value="MBP2187483.1"/>
    <property type="molecule type" value="Genomic_DNA"/>
</dbReference>
<dbReference type="RefSeq" id="WP_209884108.1">
    <property type="nucleotide sequence ID" value="NZ_JAGGMR010000001.1"/>
</dbReference>
<name>A0ABS4Q7B1_9NOCA</name>
<dbReference type="InterPro" id="IPR029058">
    <property type="entry name" value="AB_hydrolase_fold"/>
</dbReference>
<dbReference type="PANTHER" id="PTHR34853">
    <property type="match status" value="1"/>
</dbReference>
<dbReference type="SUPFAM" id="SSF53474">
    <property type="entry name" value="alpha/beta-Hydrolases"/>
    <property type="match status" value="1"/>
</dbReference>
<dbReference type="Gene3D" id="3.40.50.1820">
    <property type="entry name" value="alpha/beta hydrolase"/>
    <property type="match status" value="2"/>
</dbReference>
<dbReference type="Proteomes" id="UP001519325">
    <property type="component" value="Unassembled WGS sequence"/>
</dbReference>